<evidence type="ECO:0000256" key="2">
    <source>
        <dbReference type="SAM" id="SignalP"/>
    </source>
</evidence>
<evidence type="ECO:0000256" key="1">
    <source>
        <dbReference type="SAM" id="MobiDB-lite"/>
    </source>
</evidence>
<accession>A0ABP5F591</accession>
<reference evidence="4" key="1">
    <citation type="journal article" date="2019" name="Int. J. Syst. Evol. Microbiol.">
        <title>The Global Catalogue of Microorganisms (GCM) 10K type strain sequencing project: providing services to taxonomists for standard genome sequencing and annotation.</title>
        <authorList>
            <consortium name="The Broad Institute Genomics Platform"/>
            <consortium name="The Broad Institute Genome Sequencing Center for Infectious Disease"/>
            <person name="Wu L."/>
            <person name="Ma J."/>
        </authorList>
    </citation>
    <scope>NUCLEOTIDE SEQUENCE [LARGE SCALE GENOMIC DNA]</scope>
    <source>
        <strain evidence="4">JCM 14546</strain>
    </source>
</reference>
<organism evidence="3 4">
    <name type="scientific">Brevibacterium samyangense</name>
    <dbReference type="NCBI Taxonomy" id="366888"/>
    <lineage>
        <taxon>Bacteria</taxon>
        <taxon>Bacillati</taxon>
        <taxon>Actinomycetota</taxon>
        <taxon>Actinomycetes</taxon>
        <taxon>Micrococcales</taxon>
        <taxon>Brevibacteriaceae</taxon>
        <taxon>Brevibacterium</taxon>
    </lineage>
</organism>
<sequence length="502" mass="53164">MTRLRFARKAVVSATLLALLAGCGINAEERPVESKAAPTEPESEVTEEASATTLTTGQTVESKEPVGGAPTYNYAPTALLDRGVYGLWWCGSAGDPLGDDAAHGVSKDPNGPFLGKGAATAVAALSGTGRDGDFDSMHVCDPNVMRVDDTYYMYYTGSLGGQADWGRNQIGLATSVDGETWERANKGRSVLTQSGVIDRGDSSYGTGQPAAAYKDGWYYVLLTDKSAAGSSASVGGGQFLQRSKDPAFTRGVEILTEKGFEPTSTPSSPRTYSLIQAFSVDFAWFEALDAWGIAHQVPDGTQVTFFSEDFASRPYEPLIIPGAWKEGPGFLRTFEGRIPVSTSDPCGTVPVTVYRSSENTETNHPTALRRFATEIENVDGCGSTEEALELLEGTAIPVQGNSTAYDLVSDGRLIRVADGEIAQRSAVQVLETRPQVLSGVSPEATVPLSAELVTNGEETGLLDGKTLYRIRGAATFVAPPDVHVRAVGQAEWQSYAPGATLG</sequence>
<evidence type="ECO:0000313" key="3">
    <source>
        <dbReference type="EMBL" id="GAA2015570.1"/>
    </source>
</evidence>
<dbReference type="EMBL" id="BAAANO010000038">
    <property type="protein sequence ID" value="GAA2015570.1"/>
    <property type="molecule type" value="Genomic_DNA"/>
</dbReference>
<dbReference type="Gene3D" id="2.115.10.20">
    <property type="entry name" value="Glycosyl hydrolase domain, family 43"/>
    <property type="match status" value="2"/>
</dbReference>
<evidence type="ECO:0000313" key="4">
    <source>
        <dbReference type="Proteomes" id="UP001500755"/>
    </source>
</evidence>
<protein>
    <submittedName>
        <fullName evidence="3">Beta-xylosidase</fullName>
    </submittedName>
</protein>
<keyword evidence="4" id="KW-1185">Reference proteome</keyword>
<dbReference type="Proteomes" id="UP001500755">
    <property type="component" value="Unassembled WGS sequence"/>
</dbReference>
<feature type="chain" id="PRO_5045273943" evidence="2">
    <location>
        <begin position="28"/>
        <end position="502"/>
    </location>
</feature>
<proteinExistence type="predicted"/>
<feature type="region of interest" description="Disordered" evidence="1">
    <location>
        <begin position="30"/>
        <end position="64"/>
    </location>
</feature>
<feature type="signal peptide" evidence="2">
    <location>
        <begin position="1"/>
        <end position="27"/>
    </location>
</feature>
<dbReference type="InterPro" id="IPR023296">
    <property type="entry name" value="Glyco_hydro_beta-prop_sf"/>
</dbReference>
<keyword evidence="2" id="KW-0732">Signal</keyword>
<dbReference type="RefSeq" id="WP_344310925.1">
    <property type="nucleotide sequence ID" value="NZ_BAAANO010000038.1"/>
</dbReference>
<dbReference type="PROSITE" id="PS51257">
    <property type="entry name" value="PROKAR_LIPOPROTEIN"/>
    <property type="match status" value="1"/>
</dbReference>
<gene>
    <name evidence="3" type="ORF">GCM10009755_29170</name>
</gene>
<comment type="caution">
    <text evidence="3">The sequence shown here is derived from an EMBL/GenBank/DDBJ whole genome shotgun (WGS) entry which is preliminary data.</text>
</comment>
<name>A0ABP5F591_9MICO</name>
<dbReference type="SUPFAM" id="SSF75005">
    <property type="entry name" value="Arabinanase/levansucrase/invertase"/>
    <property type="match status" value="1"/>
</dbReference>